<evidence type="ECO:0000313" key="1">
    <source>
        <dbReference type="EMBL" id="PZX30849.1"/>
    </source>
</evidence>
<organism evidence="1 2">
    <name type="scientific">Cupriavidus phytorum</name>
    <dbReference type="NCBI Taxonomy" id="3024399"/>
    <lineage>
        <taxon>Bacteria</taxon>
        <taxon>Pseudomonadati</taxon>
        <taxon>Pseudomonadota</taxon>
        <taxon>Betaproteobacteria</taxon>
        <taxon>Burkholderiales</taxon>
        <taxon>Burkholderiaceae</taxon>
        <taxon>Cupriavidus</taxon>
    </lineage>
</organism>
<comment type="caution">
    <text evidence="1">The sequence shown here is derived from an EMBL/GenBank/DDBJ whole genome shotgun (WGS) entry which is preliminary data.</text>
</comment>
<name>A0A2W7PQ93_9BURK</name>
<keyword evidence="2" id="KW-1185">Reference proteome</keyword>
<dbReference type="Proteomes" id="UP000249638">
    <property type="component" value="Unassembled WGS sequence"/>
</dbReference>
<dbReference type="AlphaFoldDB" id="A0A2W7PQ93"/>
<evidence type="ECO:0000313" key="2">
    <source>
        <dbReference type="Proteomes" id="UP000249638"/>
    </source>
</evidence>
<gene>
    <name evidence="1" type="ORF">C7416_103582</name>
</gene>
<dbReference type="EMBL" id="QKZN01000003">
    <property type="protein sequence ID" value="PZX30849.1"/>
    <property type="molecule type" value="Genomic_DNA"/>
</dbReference>
<accession>A0A2W7PQ93</accession>
<reference evidence="1" key="1">
    <citation type="submission" date="2018-06" db="EMBL/GenBank/DDBJ databases">
        <title>Genomic Encyclopedia of Type Strains, Phase IV (KMG-V): Genome sequencing to study the core and pangenomes of soil and plant-associated prokaryotes.</title>
        <authorList>
            <person name="Whitman W."/>
        </authorList>
    </citation>
    <scope>NUCLEOTIDE SEQUENCE [LARGE SCALE GENOMIC DNA]</scope>
    <source>
        <strain evidence="1">MLR2-44</strain>
    </source>
</reference>
<proteinExistence type="predicted"/>
<sequence>MMRRHHSAFQWREYTERAPGLYVCVGHWYGGEGFALSSERRITTAARPGRVQCVRGADAGELLAAVAALAQDIAADPPPSLRIVTCDNLDNGVTARAVLLLLAAMQSDDEQQEAA</sequence>
<protein>
    <submittedName>
        <fullName evidence="1">Uncharacterized protein</fullName>
    </submittedName>
</protein>